<feature type="domain" description="ABC transporter" evidence="4">
    <location>
        <begin position="13"/>
        <end position="252"/>
    </location>
</feature>
<dbReference type="Pfam" id="PF00005">
    <property type="entry name" value="ABC_tran"/>
    <property type="match status" value="1"/>
</dbReference>
<gene>
    <name evidence="5" type="ORF">FHX37_2328</name>
</gene>
<dbReference type="GO" id="GO:0005524">
    <property type="term" value="F:ATP binding"/>
    <property type="evidence" value="ECO:0007669"/>
    <property type="project" value="UniProtKB-KW"/>
</dbReference>
<keyword evidence="1" id="KW-0813">Transport</keyword>
<comment type="caution">
    <text evidence="5">The sequence shown here is derived from an EMBL/GenBank/DDBJ whole genome shotgun (WGS) entry which is preliminary data.</text>
</comment>
<dbReference type="AlphaFoldDB" id="A0A543NKM3"/>
<dbReference type="InterPro" id="IPR003593">
    <property type="entry name" value="AAA+_ATPase"/>
</dbReference>
<dbReference type="InterPro" id="IPR027417">
    <property type="entry name" value="P-loop_NTPase"/>
</dbReference>
<dbReference type="Gene3D" id="3.40.50.300">
    <property type="entry name" value="P-loop containing nucleotide triphosphate hydrolases"/>
    <property type="match status" value="1"/>
</dbReference>
<keyword evidence="6" id="KW-1185">Reference proteome</keyword>
<dbReference type="InterPro" id="IPR003439">
    <property type="entry name" value="ABC_transporter-like_ATP-bd"/>
</dbReference>
<keyword evidence="3 5" id="KW-0067">ATP-binding</keyword>
<dbReference type="PROSITE" id="PS50893">
    <property type="entry name" value="ABC_TRANSPORTER_2"/>
    <property type="match status" value="1"/>
</dbReference>
<accession>A0A543NKM3</accession>
<dbReference type="PANTHER" id="PTHR42734">
    <property type="entry name" value="METAL TRANSPORT SYSTEM ATP-BINDING PROTEIN TM_0124-RELATED"/>
    <property type="match status" value="1"/>
</dbReference>
<evidence type="ECO:0000256" key="1">
    <source>
        <dbReference type="ARBA" id="ARBA00022448"/>
    </source>
</evidence>
<dbReference type="Proteomes" id="UP000317422">
    <property type="component" value="Unassembled WGS sequence"/>
</dbReference>
<dbReference type="RefSeq" id="WP_246062248.1">
    <property type="nucleotide sequence ID" value="NZ_VFQC01000001.1"/>
</dbReference>
<evidence type="ECO:0000256" key="3">
    <source>
        <dbReference type="ARBA" id="ARBA00022840"/>
    </source>
</evidence>
<dbReference type="EMBL" id="VFQC01000001">
    <property type="protein sequence ID" value="TQN32371.1"/>
    <property type="molecule type" value="Genomic_DNA"/>
</dbReference>
<dbReference type="GO" id="GO:0016887">
    <property type="term" value="F:ATP hydrolysis activity"/>
    <property type="evidence" value="ECO:0007669"/>
    <property type="project" value="InterPro"/>
</dbReference>
<dbReference type="SUPFAM" id="SSF52540">
    <property type="entry name" value="P-loop containing nucleoside triphosphate hydrolases"/>
    <property type="match status" value="1"/>
</dbReference>
<evidence type="ECO:0000313" key="6">
    <source>
        <dbReference type="Proteomes" id="UP000317422"/>
    </source>
</evidence>
<reference evidence="5 6" key="1">
    <citation type="submission" date="2019-06" db="EMBL/GenBank/DDBJ databases">
        <title>Sequencing the genomes of 1000 actinobacteria strains.</title>
        <authorList>
            <person name="Klenk H.-P."/>
        </authorList>
    </citation>
    <scope>NUCLEOTIDE SEQUENCE [LARGE SCALE GENOMIC DNA]</scope>
    <source>
        <strain evidence="5 6">DSM 45015</strain>
    </source>
</reference>
<protein>
    <submittedName>
        <fullName evidence="5">Iron complex transport system ATP-binding protein</fullName>
    </submittedName>
</protein>
<evidence type="ECO:0000313" key="5">
    <source>
        <dbReference type="EMBL" id="TQN32371.1"/>
    </source>
</evidence>
<name>A0A543NKM3_9ACTN</name>
<dbReference type="SMART" id="SM00382">
    <property type="entry name" value="AAA"/>
    <property type="match status" value="1"/>
</dbReference>
<evidence type="ECO:0000256" key="2">
    <source>
        <dbReference type="ARBA" id="ARBA00022741"/>
    </source>
</evidence>
<dbReference type="InterPro" id="IPR050153">
    <property type="entry name" value="Metal_Ion_Import_ABC"/>
</dbReference>
<evidence type="ECO:0000259" key="4">
    <source>
        <dbReference type="PROSITE" id="PS50893"/>
    </source>
</evidence>
<proteinExistence type="predicted"/>
<sequence length="272" mass="29054">MSAHGTDQGSPVIEAADVDLVRSGKRILDTVNVAVRPGEHWALLGPNGAGKSTLLGLLGAQQHPTRGSVTVLGHRLGRVDVRELRGHIGHVTPHHDLRSPLSGRNVVLTGASGSIELPPRWSPTPEQERRADSLMESLGIASLREAPWTTLSHGERGRVLIARALMPTPRLLLLDEPAAGLDVAAREQLLSSLDRLTHERPELATVLVTHHLEELPASTTHAALLRGGQVVAAGESGDVLTSKLVTTCFDHPIAIEHRDGRWNARAGTAGPR</sequence>
<organism evidence="5 6">
    <name type="scientific">Haloactinospora alba</name>
    <dbReference type="NCBI Taxonomy" id="405555"/>
    <lineage>
        <taxon>Bacteria</taxon>
        <taxon>Bacillati</taxon>
        <taxon>Actinomycetota</taxon>
        <taxon>Actinomycetes</taxon>
        <taxon>Streptosporangiales</taxon>
        <taxon>Nocardiopsidaceae</taxon>
        <taxon>Haloactinospora</taxon>
    </lineage>
</organism>
<keyword evidence="2" id="KW-0547">Nucleotide-binding</keyword>